<comment type="caution">
    <text evidence="1">The sequence shown here is derived from an EMBL/GenBank/DDBJ whole genome shotgun (WGS) entry which is preliminary data.</text>
</comment>
<dbReference type="Proteomes" id="UP001283361">
    <property type="component" value="Unassembled WGS sequence"/>
</dbReference>
<evidence type="ECO:0000313" key="1">
    <source>
        <dbReference type="EMBL" id="KAK3801989.1"/>
    </source>
</evidence>
<reference evidence="1" key="1">
    <citation type="journal article" date="2023" name="G3 (Bethesda)">
        <title>A reference genome for the long-term kleptoplast-retaining sea slug Elysia crispata morphotype clarki.</title>
        <authorList>
            <person name="Eastman K.E."/>
            <person name="Pendleton A.L."/>
            <person name="Shaikh M.A."/>
            <person name="Suttiyut T."/>
            <person name="Ogas R."/>
            <person name="Tomko P."/>
            <person name="Gavelis G."/>
            <person name="Widhalm J.R."/>
            <person name="Wisecaver J.H."/>
        </authorList>
    </citation>
    <scope>NUCLEOTIDE SEQUENCE</scope>
    <source>
        <strain evidence="1">ECLA1</strain>
    </source>
</reference>
<proteinExistence type="predicted"/>
<keyword evidence="2" id="KW-1185">Reference proteome</keyword>
<gene>
    <name evidence="1" type="ORF">RRG08_064583</name>
</gene>
<accession>A0AAE1EBY6</accession>
<dbReference type="AlphaFoldDB" id="A0AAE1EBY6"/>
<name>A0AAE1EBY6_9GAST</name>
<protein>
    <submittedName>
        <fullName evidence="1">Uncharacterized protein</fullName>
    </submittedName>
</protein>
<sequence>MVNDALQENGCSIFRLSRACAMESHRDGKSLRGSILSKHLTELDKVSSASGISAVTHARVRFDWALVKDEVGDWRGVGGIKAMS</sequence>
<evidence type="ECO:0000313" key="2">
    <source>
        <dbReference type="Proteomes" id="UP001283361"/>
    </source>
</evidence>
<dbReference type="EMBL" id="JAWDGP010000269">
    <property type="protein sequence ID" value="KAK3801989.1"/>
    <property type="molecule type" value="Genomic_DNA"/>
</dbReference>
<organism evidence="1 2">
    <name type="scientific">Elysia crispata</name>
    <name type="common">lettuce slug</name>
    <dbReference type="NCBI Taxonomy" id="231223"/>
    <lineage>
        <taxon>Eukaryota</taxon>
        <taxon>Metazoa</taxon>
        <taxon>Spiralia</taxon>
        <taxon>Lophotrochozoa</taxon>
        <taxon>Mollusca</taxon>
        <taxon>Gastropoda</taxon>
        <taxon>Heterobranchia</taxon>
        <taxon>Euthyneura</taxon>
        <taxon>Panpulmonata</taxon>
        <taxon>Sacoglossa</taxon>
        <taxon>Placobranchoidea</taxon>
        <taxon>Plakobranchidae</taxon>
        <taxon>Elysia</taxon>
    </lineage>
</organism>